<organism evidence="5 6">
    <name type="scientific">Tianweitania populi</name>
    <dbReference type="NCBI Taxonomy" id="1607949"/>
    <lineage>
        <taxon>Bacteria</taxon>
        <taxon>Pseudomonadati</taxon>
        <taxon>Pseudomonadota</taxon>
        <taxon>Alphaproteobacteria</taxon>
        <taxon>Hyphomicrobiales</taxon>
        <taxon>Phyllobacteriaceae</taxon>
        <taxon>Tianweitania</taxon>
    </lineage>
</organism>
<feature type="chain" id="PRO_5035243482" evidence="3">
    <location>
        <begin position="30"/>
        <end position="531"/>
    </location>
</feature>
<dbReference type="InterPro" id="IPR030678">
    <property type="entry name" value="Peptide/Ni-bd"/>
</dbReference>
<comment type="subcellular location">
    <subcellularLocation>
        <location evidence="1">Periplasm</location>
    </subcellularLocation>
</comment>
<keyword evidence="3" id="KW-0732">Signal</keyword>
<gene>
    <name evidence="5" type="ORF">GCM10016234_33130</name>
</gene>
<comment type="caution">
    <text evidence="5">The sequence shown here is derived from an EMBL/GenBank/DDBJ whole genome shotgun (WGS) entry which is preliminary data.</text>
</comment>
<evidence type="ECO:0000256" key="3">
    <source>
        <dbReference type="SAM" id="SignalP"/>
    </source>
</evidence>
<dbReference type="GO" id="GO:0015833">
    <property type="term" value="P:peptide transport"/>
    <property type="evidence" value="ECO:0007669"/>
    <property type="project" value="TreeGrafter"/>
</dbReference>
<name>A0A8J3GLW7_9HYPH</name>
<dbReference type="Pfam" id="PF00496">
    <property type="entry name" value="SBP_bac_5"/>
    <property type="match status" value="1"/>
</dbReference>
<comment type="similarity">
    <text evidence="2">Belongs to the bacterial solute-binding protein 5 family.</text>
</comment>
<proteinExistence type="inferred from homology"/>
<evidence type="ECO:0000256" key="1">
    <source>
        <dbReference type="ARBA" id="ARBA00004418"/>
    </source>
</evidence>
<dbReference type="SUPFAM" id="SSF53850">
    <property type="entry name" value="Periplasmic binding protein-like II"/>
    <property type="match status" value="1"/>
</dbReference>
<dbReference type="GO" id="GO:1904680">
    <property type="term" value="F:peptide transmembrane transporter activity"/>
    <property type="evidence" value="ECO:0007669"/>
    <property type="project" value="TreeGrafter"/>
</dbReference>
<evidence type="ECO:0000313" key="5">
    <source>
        <dbReference type="EMBL" id="GHD20664.1"/>
    </source>
</evidence>
<dbReference type="PIRSF" id="PIRSF002741">
    <property type="entry name" value="MppA"/>
    <property type="match status" value="1"/>
</dbReference>
<feature type="signal peptide" evidence="3">
    <location>
        <begin position="1"/>
        <end position="29"/>
    </location>
</feature>
<dbReference type="Gene3D" id="3.10.105.10">
    <property type="entry name" value="Dipeptide-binding Protein, Domain 3"/>
    <property type="match status" value="1"/>
</dbReference>
<sequence>MEGILRNAARAAAACATLGALSVTLPAWAQERPLVIARNLEINSLDPHRAFCDTCQIYLSATYQGLVKLAADDRSIEPSLATEWKANDNQTEFTFKLDPKAVFSDGSPVEAKDVKWTFERLKNLQADPSFMMKGVTAIETPDDKTVVVKMESPNSEFIGILAAPYAGIINSEVASSNGASAGADAATADKGETWFLANSAGSGPYVLDTYRPDDELRFRANDKFWGAAPAVKEIVIDQSADAVSQAQMLQSGAADIAMQVDPDTAETVASPDLTIETVPSYNYIYVSFSPGAAGNQTPLDREVRQALAYAVDYQGAIDFTVGGKGALQASPIPNGFPGTDDLPMPEENLEKAKELLAAKGLQDGFTVDATVASINVYGVDLALLMQKLQQDLARINVTLNIQPVASAVWRQQIVNPGIPFSARFYAPDYYGSAQYVQFFGMVPGSWWERNASGQGKVDLVNQKEVDLLQQALAASGDDVARLYREIALEMINDRIIVPVVSPNLILAYRNEVAGVRYSACCNLPLAELSMK</sequence>
<dbReference type="Gene3D" id="3.90.76.10">
    <property type="entry name" value="Dipeptide-binding Protein, Domain 1"/>
    <property type="match status" value="1"/>
</dbReference>
<dbReference type="InterPro" id="IPR039424">
    <property type="entry name" value="SBP_5"/>
</dbReference>
<dbReference type="Gene3D" id="3.40.190.10">
    <property type="entry name" value="Periplasmic binding protein-like II"/>
    <property type="match status" value="1"/>
</dbReference>
<dbReference type="GO" id="GO:0043190">
    <property type="term" value="C:ATP-binding cassette (ABC) transporter complex"/>
    <property type="evidence" value="ECO:0007669"/>
    <property type="project" value="InterPro"/>
</dbReference>
<dbReference type="InterPro" id="IPR000914">
    <property type="entry name" value="SBP_5_dom"/>
</dbReference>
<reference evidence="5" key="1">
    <citation type="journal article" date="2014" name="Int. J. Syst. Evol. Microbiol.">
        <title>Complete genome sequence of Corynebacterium casei LMG S-19264T (=DSM 44701T), isolated from a smear-ripened cheese.</title>
        <authorList>
            <consortium name="US DOE Joint Genome Institute (JGI-PGF)"/>
            <person name="Walter F."/>
            <person name="Albersmeier A."/>
            <person name="Kalinowski J."/>
            <person name="Ruckert C."/>
        </authorList>
    </citation>
    <scope>NUCLEOTIDE SEQUENCE</scope>
    <source>
        <strain evidence="5">KCTC 42249</strain>
    </source>
</reference>
<reference evidence="5" key="2">
    <citation type="submission" date="2020-09" db="EMBL/GenBank/DDBJ databases">
        <authorList>
            <person name="Sun Q."/>
            <person name="Kim S."/>
        </authorList>
    </citation>
    <scope>NUCLEOTIDE SEQUENCE</scope>
    <source>
        <strain evidence="5">KCTC 42249</strain>
    </source>
</reference>
<evidence type="ECO:0000313" key="6">
    <source>
        <dbReference type="Proteomes" id="UP000630142"/>
    </source>
</evidence>
<dbReference type="GO" id="GO:0030288">
    <property type="term" value="C:outer membrane-bounded periplasmic space"/>
    <property type="evidence" value="ECO:0007669"/>
    <property type="project" value="UniProtKB-ARBA"/>
</dbReference>
<dbReference type="EMBL" id="BMZQ01000003">
    <property type="protein sequence ID" value="GHD20664.1"/>
    <property type="molecule type" value="Genomic_DNA"/>
</dbReference>
<dbReference type="AlphaFoldDB" id="A0A8J3GLW7"/>
<dbReference type="CDD" id="cd08512">
    <property type="entry name" value="PBP2_NikA_DppA_OppA_like_7"/>
    <property type="match status" value="1"/>
</dbReference>
<protein>
    <submittedName>
        <fullName evidence="5">ABC transporter substrate-binding protein</fullName>
    </submittedName>
</protein>
<feature type="domain" description="Solute-binding protein family 5" evidence="4">
    <location>
        <begin position="76"/>
        <end position="436"/>
    </location>
</feature>
<dbReference type="RefSeq" id="WP_189506154.1">
    <property type="nucleotide sequence ID" value="NZ_BMZQ01000003.1"/>
</dbReference>
<evidence type="ECO:0000259" key="4">
    <source>
        <dbReference type="Pfam" id="PF00496"/>
    </source>
</evidence>
<keyword evidence="6" id="KW-1185">Reference proteome</keyword>
<dbReference type="PANTHER" id="PTHR30290">
    <property type="entry name" value="PERIPLASMIC BINDING COMPONENT OF ABC TRANSPORTER"/>
    <property type="match status" value="1"/>
</dbReference>
<evidence type="ECO:0000256" key="2">
    <source>
        <dbReference type="ARBA" id="ARBA00005695"/>
    </source>
</evidence>
<dbReference type="Proteomes" id="UP000630142">
    <property type="component" value="Unassembled WGS sequence"/>
</dbReference>
<accession>A0A8J3GLW7</accession>